<dbReference type="EMBL" id="JARTFS010000001">
    <property type="protein sequence ID" value="MED4400027.1"/>
    <property type="molecule type" value="Genomic_DNA"/>
</dbReference>
<proteinExistence type="predicted"/>
<reference evidence="1 2" key="1">
    <citation type="submission" date="2023-03" db="EMBL/GenBank/DDBJ databases">
        <title>Bacillus Genome Sequencing.</title>
        <authorList>
            <person name="Dunlap C."/>
        </authorList>
    </citation>
    <scope>NUCLEOTIDE SEQUENCE [LARGE SCALE GENOMIC DNA]</scope>
    <source>
        <strain evidence="1 2">NRS-1717</strain>
    </source>
</reference>
<evidence type="ECO:0000313" key="1">
    <source>
        <dbReference type="EMBL" id="MED4400027.1"/>
    </source>
</evidence>
<gene>
    <name evidence="1" type="ORF">P9271_01450</name>
</gene>
<sequence length="158" mass="18231">MVIGEKDSDIYIIQQNALSKGLSRRTGSRWYGSSGGGLFPELTERFRPANSPKWIDFNIAFGADLEPFEKPCLRFPVFSDKILVFNRDISTDLFGYMEDQYDGGKGYYTVGLPPIEDLIVQYWESMTTLDEYFKHNPYKDPEILIFETVPGKLIEYIE</sequence>
<dbReference type="Proteomes" id="UP001342826">
    <property type="component" value="Unassembled WGS sequence"/>
</dbReference>
<keyword evidence="2" id="KW-1185">Reference proteome</keyword>
<comment type="caution">
    <text evidence="1">The sequence shown here is derived from an EMBL/GenBank/DDBJ whole genome shotgun (WGS) entry which is preliminary data.</text>
</comment>
<accession>A0ABU6NSA8</accession>
<protein>
    <recommendedName>
        <fullName evidence="3">GyrI-like small molecule binding domain-containing protein</fullName>
    </recommendedName>
</protein>
<organism evidence="1 2">
    <name type="scientific">Metabacillus fastidiosus</name>
    <dbReference type="NCBI Taxonomy" id="1458"/>
    <lineage>
        <taxon>Bacteria</taxon>
        <taxon>Bacillati</taxon>
        <taxon>Bacillota</taxon>
        <taxon>Bacilli</taxon>
        <taxon>Bacillales</taxon>
        <taxon>Bacillaceae</taxon>
        <taxon>Metabacillus</taxon>
    </lineage>
</organism>
<evidence type="ECO:0000313" key="2">
    <source>
        <dbReference type="Proteomes" id="UP001342826"/>
    </source>
</evidence>
<evidence type="ECO:0008006" key="3">
    <source>
        <dbReference type="Google" id="ProtNLM"/>
    </source>
</evidence>
<name>A0ABU6NSA8_9BACI</name>
<dbReference type="RefSeq" id="WP_328014667.1">
    <property type="nucleotide sequence ID" value="NZ_JARTFS010000001.1"/>
</dbReference>